<name>A0ACD1HI85_9EURO</name>
<keyword evidence="2" id="KW-1185">Reference proteome</keyword>
<evidence type="ECO:0000313" key="1">
    <source>
        <dbReference type="EMBL" id="RAH73120.1"/>
    </source>
</evidence>
<gene>
    <name evidence="1" type="ORF">BO66DRAFT_235490</name>
</gene>
<protein>
    <submittedName>
        <fullName evidence="1">Uncharacterized protein</fullName>
    </submittedName>
</protein>
<proteinExistence type="predicted"/>
<accession>A0ACD1HI85</accession>
<sequence length="143" mass="16824">MFFPSLSVNWLHPFLISDYYFLFFFCFAALPTHPIWFYCSISFFFFFGRLVWSDSTRLWIDDYNSSSDLNLIPTVVCDLIGIHGGFFLLFSFISSFLSPNMGRKWRSGFLFPSFHFLLVLSKNGPAHTALTWKYCTVYIHDSR</sequence>
<dbReference type="EMBL" id="KZ824940">
    <property type="protein sequence ID" value="RAH73120.1"/>
    <property type="molecule type" value="Genomic_DNA"/>
</dbReference>
<reference evidence="1" key="1">
    <citation type="submission" date="2018-02" db="EMBL/GenBank/DDBJ databases">
        <title>The genomes of Aspergillus section Nigri reveals drivers in fungal speciation.</title>
        <authorList>
            <consortium name="DOE Joint Genome Institute"/>
            <person name="Vesth T.C."/>
            <person name="Nybo J."/>
            <person name="Theobald S."/>
            <person name="Brandl J."/>
            <person name="Frisvad J.C."/>
            <person name="Nielsen K.F."/>
            <person name="Lyhne E.K."/>
            <person name="Kogle M.E."/>
            <person name="Kuo A."/>
            <person name="Riley R."/>
            <person name="Clum A."/>
            <person name="Nolan M."/>
            <person name="Lipzen A."/>
            <person name="Salamov A."/>
            <person name="Henrissat B."/>
            <person name="Wiebenga A."/>
            <person name="De vries R.P."/>
            <person name="Grigoriev I.V."/>
            <person name="Mortensen U.H."/>
            <person name="Andersen M.R."/>
            <person name="Baker S.E."/>
        </authorList>
    </citation>
    <scope>NUCLEOTIDE SEQUENCE</scope>
    <source>
        <strain evidence="1">CBS 121060</strain>
    </source>
</reference>
<dbReference type="Proteomes" id="UP000249661">
    <property type="component" value="Unassembled WGS sequence"/>
</dbReference>
<organism evidence="1 2">
    <name type="scientific">Aspergillus aculeatinus CBS 121060</name>
    <dbReference type="NCBI Taxonomy" id="1448322"/>
    <lineage>
        <taxon>Eukaryota</taxon>
        <taxon>Fungi</taxon>
        <taxon>Dikarya</taxon>
        <taxon>Ascomycota</taxon>
        <taxon>Pezizomycotina</taxon>
        <taxon>Eurotiomycetes</taxon>
        <taxon>Eurotiomycetidae</taxon>
        <taxon>Eurotiales</taxon>
        <taxon>Aspergillaceae</taxon>
        <taxon>Aspergillus</taxon>
        <taxon>Aspergillus subgen. Circumdati</taxon>
    </lineage>
</organism>
<evidence type="ECO:0000313" key="2">
    <source>
        <dbReference type="Proteomes" id="UP000249661"/>
    </source>
</evidence>